<dbReference type="EMBL" id="CM044705">
    <property type="protein sequence ID" value="KAI5660890.1"/>
    <property type="molecule type" value="Genomic_DNA"/>
</dbReference>
<comment type="caution">
    <text evidence="1">The sequence shown here is derived from an EMBL/GenBank/DDBJ whole genome shotgun (WGS) entry which is preliminary data.</text>
</comment>
<organism evidence="1 2">
    <name type="scientific">Catharanthus roseus</name>
    <name type="common">Madagascar periwinkle</name>
    <name type="synonym">Vinca rosea</name>
    <dbReference type="NCBI Taxonomy" id="4058"/>
    <lineage>
        <taxon>Eukaryota</taxon>
        <taxon>Viridiplantae</taxon>
        <taxon>Streptophyta</taxon>
        <taxon>Embryophyta</taxon>
        <taxon>Tracheophyta</taxon>
        <taxon>Spermatophyta</taxon>
        <taxon>Magnoliopsida</taxon>
        <taxon>eudicotyledons</taxon>
        <taxon>Gunneridae</taxon>
        <taxon>Pentapetalae</taxon>
        <taxon>asterids</taxon>
        <taxon>lamiids</taxon>
        <taxon>Gentianales</taxon>
        <taxon>Apocynaceae</taxon>
        <taxon>Rauvolfioideae</taxon>
        <taxon>Vinceae</taxon>
        <taxon>Catharanthinae</taxon>
        <taxon>Catharanthus</taxon>
    </lineage>
</organism>
<keyword evidence="2" id="KW-1185">Reference proteome</keyword>
<name>A0ACC0AKU9_CATRO</name>
<evidence type="ECO:0000313" key="2">
    <source>
        <dbReference type="Proteomes" id="UP001060085"/>
    </source>
</evidence>
<accession>A0ACC0AKU9</accession>
<evidence type="ECO:0000313" key="1">
    <source>
        <dbReference type="EMBL" id="KAI5660890.1"/>
    </source>
</evidence>
<gene>
    <name evidence="1" type="ORF">M9H77_20213</name>
</gene>
<reference evidence="2" key="1">
    <citation type="journal article" date="2023" name="Nat. Plants">
        <title>Single-cell RNA sequencing provides a high-resolution roadmap for understanding the multicellular compartmentation of specialized metabolism.</title>
        <authorList>
            <person name="Sun S."/>
            <person name="Shen X."/>
            <person name="Li Y."/>
            <person name="Li Y."/>
            <person name="Wang S."/>
            <person name="Li R."/>
            <person name="Zhang H."/>
            <person name="Shen G."/>
            <person name="Guo B."/>
            <person name="Wei J."/>
            <person name="Xu J."/>
            <person name="St-Pierre B."/>
            <person name="Chen S."/>
            <person name="Sun C."/>
        </authorList>
    </citation>
    <scope>NUCLEOTIDE SEQUENCE [LARGE SCALE GENOMIC DNA]</scope>
</reference>
<proteinExistence type="predicted"/>
<protein>
    <submittedName>
        <fullName evidence="1">Uncharacterized protein</fullName>
    </submittedName>
</protein>
<sequence>MPSLDWLCGHAKQPKRIASCVKCIKQLRSTVIFAAWKFAVQKLCVVRTIPCFHRQLTLSPAALHSSGLNSRRSKSLQREMAVLSNSLALSKNTYSSSGSSFKLVEQAIGSVVPTNLSFGQGHAGTVSKRKLTVHASYSDGERSSGGSLFIGGFVLGGLVVGTLGCVYAPQISKALAGADKKDLMRKLPKFIYDEEKVLEKQRQKLTEKIEQLNLAIDDVSTQLRSEDNPNGAAVNSDGIEEALI</sequence>
<dbReference type="Proteomes" id="UP001060085">
    <property type="component" value="Linkage Group LG05"/>
</dbReference>